<proteinExistence type="inferred from homology"/>
<name>A0ABN1MHZ3_9FLAO</name>
<dbReference type="EC" id="2.3.1.51" evidence="5 11"/>
<evidence type="ECO:0000256" key="4">
    <source>
        <dbReference type="ARBA" id="ARBA00008655"/>
    </source>
</evidence>
<accession>A0ABN1MHZ3</accession>
<keyword evidence="11" id="KW-1208">Phospholipid metabolism</keyword>
<keyword evidence="15" id="KW-1185">Reference proteome</keyword>
<keyword evidence="12" id="KW-1133">Transmembrane helix</keyword>
<dbReference type="EMBL" id="BAAAFG010000015">
    <property type="protein sequence ID" value="GAA0872806.1"/>
    <property type="molecule type" value="Genomic_DNA"/>
</dbReference>
<comment type="pathway">
    <text evidence="2">Phospholipid metabolism; CDP-diacylglycerol biosynthesis; CDP-diacylglycerol from sn-glycerol 3-phosphate: step 2/3.</text>
</comment>
<feature type="domain" description="Phospholipid/glycerol acyltransferase" evidence="13">
    <location>
        <begin position="77"/>
        <end position="192"/>
    </location>
</feature>
<comment type="caution">
    <text evidence="14">The sequence shown here is derived from an EMBL/GenBank/DDBJ whole genome shotgun (WGS) entry which is preliminary data.</text>
</comment>
<evidence type="ECO:0000313" key="14">
    <source>
        <dbReference type="EMBL" id="GAA0872806.1"/>
    </source>
</evidence>
<comment type="catalytic activity">
    <reaction evidence="1 11">
        <text>a 1-acyl-sn-glycero-3-phosphate + an acyl-CoA = a 1,2-diacyl-sn-glycero-3-phosphate + CoA</text>
        <dbReference type="Rhea" id="RHEA:19709"/>
        <dbReference type="ChEBI" id="CHEBI:57287"/>
        <dbReference type="ChEBI" id="CHEBI:57970"/>
        <dbReference type="ChEBI" id="CHEBI:58342"/>
        <dbReference type="ChEBI" id="CHEBI:58608"/>
        <dbReference type="EC" id="2.3.1.51"/>
    </reaction>
</comment>
<keyword evidence="9 11" id="KW-0443">Lipid metabolism</keyword>
<evidence type="ECO:0000256" key="10">
    <source>
        <dbReference type="ARBA" id="ARBA00023315"/>
    </source>
</evidence>
<comment type="domain">
    <text evidence="11">The HXXXXD motif is essential for acyltransferase activity and may constitute the binding site for the phosphate moiety of the glycerol-3-phosphate.</text>
</comment>
<dbReference type="SMART" id="SM00563">
    <property type="entry name" value="PlsC"/>
    <property type="match status" value="1"/>
</dbReference>
<feature type="transmembrane region" description="Helical" evidence="12">
    <location>
        <begin position="12"/>
        <end position="36"/>
    </location>
</feature>
<comment type="similarity">
    <text evidence="4 11">Belongs to the 1-acyl-sn-glycerol-3-phosphate acyltransferase family.</text>
</comment>
<evidence type="ECO:0000256" key="3">
    <source>
        <dbReference type="ARBA" id="ARBA00005189"/>
    </source>
</evidence>
<dbReference type="Pfam" id="PF01553">
    <property type="entry name" value="Acyltransferase"/>
    <property type="match status" value="1"/>
</dbReference>
<dbReference type="CDD" id="cd07989">
    <property type="entry name" value="LPLAT_AGPAT-like"/>
    <property type="match status" value="1"/>
</dbReference>
<keyword evidence="10 11" id="KW-0012">Acyltransferase</keyword>
<dbReference type="PANTHER" id="PTHR10434:SF64">
    <property type="entry name" value="1-ACYL-SN-GLYCEROL-3-PHOSPHATE ACYLTRANSFERASE-RELATED"/>
    <property type="match status" value="1"/>
</dbReference>
<evidence type="ECO:0000256" key="12">
    <source>
        <dbReference type="SAM" id="Phobius"/>
    </source>
</evidence>
<dbReference type="Proteomes" id="UP001500507">
    <property type="component" value="Unassembled WGS sequence"/>
</dbReference>
<evidence type="ECO:0000313" key="15">
    <source>
        <dbReference type="Proteomes" id="UP001500507"/>
    </source>
</evidence>
<evidence type="ECO:0000256" key="2">
    <source>
        <dbReference type="ARBA" id="ARBA00004728"/>
    </source>
</evidence>
<evidence type="ECO:0000256" key="9">
    <source>
        <dbReference type="ARBA" id="ARBA00023098"/>
    </source>
</evidence>
<dbReference type="SUPFAM" id="SSF69593">
    <property type="entry name" value="Glycerol-3-phosphate (1)-acyltransferase"/>
    <property type="match status" value="1"/>
</dbReference>
<keyword evidence="7 11" id="KW-0444">Lipid biosynthesis</keyword>
<evidence type="ECO:0000256" key="8">
    <source>
        <dbReference type="ARBA" id="ARBA00022679"/>
    </source>
</evidence>
<evidence type="ECO:0000256" key="6">
    <source>
        <dbReference type="ARBA" id="ARBA00016139"/>
    </source>
</evidence>
<dbReference type="PANTHER" id="PTHR10434">
    <property type="entry name" value="1-ACYL-SN-GLYCEROL-3-PHOSPHATE ACYLTRANSFERASE"/>
    <property type="match status" value="1"/>
</dbReference>
<keyword evidence="12" id="KW-0472">Membrane</keyword>
<sequence length="246" mass="29026">MQWIKNIAIILWRIWFYIVLTIVIVLFSPLLIILVLKETWYPYFFKIARIWAKVILFSMGFRLKIKKEEDLITGKSYMLIANHTSMIDIMMMLYIIKEPFVFVGKQELAKFPIFGFFYKRTCILVDRTNAKSKQAVFEQAQRRLNQGISICIFPEGGVPDDETIVLDTFRDGAFRLAIDHQIPVVPMVFYDNKKHFSYTFISGKPGTLRGKIKSFIETHNMSQQDKKELRQKAFDIIERELITQQF</sequence>
<comment type="pathway">
    <text evidence="3">Lipid metabolism.</text>
</comment>
<evidence type="ECO:0000256" key="11">
    <source>
        <dbReference type="RuleBase" id="RU361267"/>
    </source>
</evidence>
<keyword evidence="11" id="KW-0594">Phospholipid biosynthesis</keyword>
<evidence type="ECO:0000256" key="5">
    <source>
        <dbReference type="ARBA" id="ARBA00013211"/>
    </source>
</evidence>
<evidence type="ECO:0000256" key="1">
    <source>
        <dbReference type="ARBA" id="ARBA00001141"/>
    </source>
</evidence>
<evidence type="ECO:0000256" key="7">
    <source>
        <dbReference type="ARBA" id="ARBA00022516"/>
    </source>
</evidence>
<dbReference type="InterPro" id="IPR002123">
    <property type="entry name" value="Plipid/glycerol_acylTrfase"/>
</dbReference>
<dbReference type="NCBIfam" id="TIGR00530">
    <property type="entry name" value="AGP_acyltrn"/>
    <property type="match status" value="1"/>
</dbReference>
<dbReference type="InterPro" id="IPR004552">
    <property type="entry name" value="AGP_acyltrans"/>
</dbReference>
<dbReference type="GO" id="GO:0016746">
    <property type="term" value="F:acyltransferase activity"/>
    <property type="evidence" value="ECO:0007669"/>
    <property type="project" value="UniProtKB-KW"/>
</dbReference>
<keyword evidence="8 11" id="KW-0808">Transferase</keyword>
<dbReference type="RefSeq" id="WP_343766767.1">
    <property type="nucleotide sequence ID" value="NZ_BAAAFG010000015.1"/>
</dbReference>
<keyword evidence="12" id="KW-0812">Transmembrane</keyword>
<organism evidence="14 15">
    <name type="scientific">Gangjinia marincola</name>
    <dbReference type="NCBI Taxonomy" id="578463"/>
    <lineage>
        <taxon>Bacteria</taxon>
        <taxon>Pseudomonadati</taxon>
        <taxon>Bacteroidota</taxon>
        <taxon>Flavobacteriia</taxon>
        <taxon>Flavobacteriales</taxon>
        <taxon>Flavobacteriaceae</taxon>
        <taxon>Gangjinia</taxon>
    </lineage>
</organism>
<protein>
    <recommendedName>
        <fullName evidence="6 11">1-acyl-sn-glycerol-3-phosphate acyltransferase</fullName>
        <ecNumber evidence="5 11">2.3.1.51</ecNumber>
    </recommendedName>
</protein>
<reference evidence="14 15" key="1">
    <citation type="journal article" date="2019" name="Int. J. Syst. Evol. Microbiol.">
        <title>The Global Catalogue of Microorganisms (GCM) 10K type strain sequencing project: providing services to taxonomists for standard genome sequencing and annotation.</title>
        <authorList>
            <consortium name="The Broad Institute Genomics Platform"/>
            <consortium name="The Broad Institute Genome Sequencing Center for Infectious Disease"/>
            <person name="Wu L."/>
            <person name="Ma J."/>
        </authorList>
    </citation>
    <scope>NUCLEOTIDE SEQUENCE [LARGE SCALE GENOMIC DNA]</scope>
    <source>
        <strain evidence="14 15">JCM 16082</strain>
    </source>
</reference>
<gene>
    <name evidence="14" type="ORF">GCM10009117_19530</name>
</gene>
<evidence type="ECO:0000259" key="13">
    <source>
        <dbReference type="SMART" id="SM00563"/>
    </source>
</evidence>